<dbReference type="PANTHER" id="PTHR13789:SF314">
    <property type="entry name" value="FAD-BINDING DOMAIN-CONTAINING PROTEIN"/>
    <property type="match status" value="1"/>
</dbReference>
<dbReference type="InterPro" id="IPR050493">
    <property type="entry name" value="FAD-dep_Monooxygenase_BioMet"/>
</dbReference>
<dbReference type="InterPro" id="IPR002938">
    <property type="entry name" value="FAD-bd"/>
</dbReference>
<evidence type="ECO:0000313" key="8">
    <source>
        <dbReference type="Proteomes" id="UP000616885"/>
    </source>
</evidence>
<protein>
    <recommendedName>
        <fullName evidence="6">FAD-binding domain-containing protein</fullName>
    </recommendedName>
</protein>
<keyword evidence="3" id="KW-0274">FAD</keyword>
<reference evidence="7" key="1">
    <citation type="submission" date="2020-10" db="EMBL/GenBank/DDBJ databases">
        <title>High-Quality Genome Resource of Clonostachys rosea strain S41 by Oxford Nanopore Long-Read Sequencing.</title>
        <authorList>
            <person name="Wang H."/>
        </authorList>
    </citation>
    <scope>NUCLEOTIDE SEQUENCE</scope>
    <source>
        <strain evidence="7">S41</strain>
    </source>
</reference>
<dbReference type="InterPro" id="IPR036188">
    <property type="entry name" value="FAD/NAD-bd_sf"/>
</dbReference>
<dbReference type="Gene3D" id="3.50.50.60">
    <property type="entry name" value="FAD/NAD(P)-binding domain"/>
    <property type="match status" value="1"/>
</dbReference>
<keyword evidence="5" id="KW-0503">Monooxygenase</keyword>
<proteinExistence type="inferred from homology"/>
<organism evidence="7 8">
    <name type="scientific">Bionectria ochroleuca</name>
    <name type="common">Gliocladium roseum</name>
    <dbReference type="NCBI Taxonomy" id="29856"/>
    <lineage>
        <taxon>Eukaryota</taxon>
        <taxon>Fungi</taxon>
        <taxon>Dikarya</taxon>
        <taxon>Ascomycota</taxon>
        <taxon>Pezizomycotina</taxon>
        <taxon>Sordariomycetes</taxon>
        <taxon>Hypocreomycetidae</taxon>
        <taxon>Hypocreales</taxon>
        <taxon>Bionectriaceae</taxon>
        <taxon>Clonostachys</taxon>
    </lineage>
</organism>
<dbReference type="PANTHER" id="PTHR13789">
    <property type="entry name" value="MONOOXYGENASE"/>
    <property type="match status" value="1"/>
</dbReference>
<dbReference type="GO" id="GO:0004497">
    <property type="term" value="F:monooxygenase activity"/>
    <property type="evidence" value="ECO:0007669"/>
    <property type="project" value="UniProtKB-KW"/>
</dbReference>
<comment type="caution">
    <text evidence="7">The sequence shown here is derived from an EMBL/GenBank/DDBJ whole genome shotgun (WGS) entry which is preliminary data.</text>
</comment>
<dbReference type="AlphaFoldDB" id="A0A8H7K6B2"/>
<evidence type="ECO:0000256" key="4">
    <source>
        <dbReference type="ARBA" id="ARBA00023002"/>
    </source>
</evidence>
<accession>A0A8H7K6B2</accession>
<evidence type="ECO:0000259" key="6">
    <source>
        <dbReference type="Pfam" id="PF01494"/>
    </source>
</evidence>
<evidence type="ECO:0000256" key="2">
    <source>
        <dbReference type="ARBA" id="ARBA00022630"/>
    </source>
</evidence>
<dbReference type="EMBL" id="JADCTT010000014">
    <property type="protein sequence ID" value="KAF9744677.1"/>
    <property type="molecule type" value="Genomic_DNA"/>
</dbReference>
<evidence type="ECO:0000256" key="1">
    <source>
        <dbReference type="ARBA" id="ARBA00007992"/>
    </source>
</evidence>
<comment type="similarity">
    <text evidence="1">Belongs to the paxM FAD-dependent monooxygenase family.</text>
</comment>
<dbReference type="SUPFAM" id="SSF51905">
    <property type="entry name" value="FAD/NAD(P)-binding domain"/>
    <property type="match status" value="1"/>
</dbReference>
<dbReference type="Pfam" id="PF01494">
    <property type="entry name" value="FAD_binding_3"/>
    <property type="match status" value="1"/>
</dbReference>
<keyword evidence="4" id="KW-0560">Oxidoreductase</keyword>
<dbReference type="PRINTS" id="PR00420">
    <property type="entry name" value="RNGMNOXGNASE"/>
</dbReference>
<evidence type="ECO:0000313" key="7">
    <source>
        <dbReference type="EMBL" id="KAF9744677.1"/>
    </source>
</evidence>
<dbReference type="Proteomes" id="UP000616885">
    <property type="component" value="Unassembled WGS sequence"/>
</dbReference>
<keyword evidence="2" id="KW-0285">Flavoprotein</keyword>
<evidence type="ECO:0000256" key="3">
    <source>
        <dbReference type="ARBA" id="ARBA00022827"/>
    </source>
</evidence>
<name>A0A8H7K6B2_BIOOC</name>
<feature type="domain" description="FAD-binding" evidence="6">
    <location>
        <begin position="4"/>
        <end position="374"/>
    </location>
</feature>
<evidence type="ECO:0000256" key="5">
    <source>
        <dbReference type="ARBA" id="ARBA00023033"/>
    </source>
</evidence>
<dbReference type="GO" id="GO:0071949">
    <property type="term" value="F:FAD binding"/>
    <property type="evidence" value="ECO:0007669"/>
    <property type="project" value="InterPro"/>
</dbReference>
<sequence length="421" mass="46104">MNKLNVIIVGSGLAGLTAARILREHHNVKVYERGDASTATGGQGIMIAPNGVKILESIGYNQTLAGAVPILGFRTYGKDGAVKEDIDVNLKHKFGADALAQKRADFRNELLRLATAPSAELGIQGSPAQMVFNSPVVALDPEEGIITFEDGSTDSADVVVIVADGVHSRLRKFVLGQDGYETRKTGLTCYRIAVSVDDAKKALDGLPLPHWWEPETCKNRLSLIHSGDESARFVTVYPLSHQTFFNLSCIAKVNPSNKALTESWHADADLDQLAELFSDFHEPLRRIINASMEVKVWELQDLEALPTWTRGRTMIIGDAAHAMTPMQGQGANMGIEDAESLRLLAPGTLRQDVPAILKLAESVRKPRVEKVLSETRKAHSRLGVVERMARNWEFNSSYSGVEEALDAKRKDQAGLENQFSL</sequence>
<dbReference type="SUPFAM" id="SSF54373">
    <property type="entry name" value="FAD-linked reductases, C-terminal domain"/>
    <property type="match status" value="1"/>
</dbReference>
<gene>
    <name evidence="7" type="ORF">IM811_005458</name>
</gene>